<proteinExistence type="predicted"/>
<dbReference type="Proteomes" id="UP000316079">
    <property type="component" value="Unassembled WGS sequence"/>
</dbReference>
<evidence type="ECO:0000256" key="1">
    <source>
        <dbReference type="SAM" id="MobiDB-lite"/>
    </source>
</evidence>
<evidence type="ECO:0000313" key="3">
    <source>
        <dbReference type="Proteomes" id="UP000316079"/>
    </source>
</evidence>
<organism evidence="2 3">
    <name type="scientific">Danionella cerebrum</name>
    <dbReference type="NCBI Taxonomy" id="2873325"/>
    <lineage>
        <taxon>Eukaryota</taxon>
        <taxon>Metazoa</taxon>
        <taxon>Chordata</taxon>
        <taxon>Craniata</taxon>
        <taxon>Vertebrata</taxon>
        <taxon>Euteleostomi</taxon>
        <taxon>Actinopterygii</taxon>
        <taxon>Neopterygii</taxon>
        <taxon>Teleostei</taxon>
        <taxon>Ostariophysi</taxon>
        <taxon>Cypriniformes</taxon>
        <taxon>Danionidae</taxon>
        <taxon>Danioninae</taxon>
        <taxon>Danionella</taxon>
    </lineage>
</organism>
<accession>A0A553QFG3</accession>
<evidence type="ECO:0000313" key="2">
    <source>
        <dbReference type="EMBL" id="TRY88668.1"/>
    </source>
</evidence>
<comment type="caution">
    <text evidence="2">The sequence shown here is derived from an EMBL/GenBank/DDBJ whole genome shotgun (WGS) entry which is preliminary data.</text>
</comment>
<dbReference type="AlphaFoldDB" id="A0A553QFG3"/>
<sequence>MANIWKKFRPASITNSKSPKGTIPLPRVPIGSRLNLTLTGLLRARHPCLLTLSQSDLSSS</sequence>
<dbReference type="EMBL" id="SRMA01026030">
    <property type="protein sequence ID" value="TRY88668.1"/>
    <property type="molecule type" value="Genomic_DNA"/>
</dbReference>
<feature type="region of interest" description="Disordered" evidence="1">
    <location>
        <begin position="1"/>
        <end position="24"/>
    </location>
</feature>
<dbReference type="OrthoDB" id="266020at2759"/>
<gene>
    <name evidence="2" type="ORF">DNTS_025687</name>
</gene>
<reference evidence="2 3" key="1">
    <citation type="journal article" date="2019" name="Sci. Data">
        <title>Hybrid genome assembly and annotation of Danionella translucida.</title>
        <authorList>
            <person name="Kadobianskyi M."/>
            <person name="Schulze L."/>
            <person name="Schuelke M."/>
            <person name="Judkewitz B."/>
        </authorList>
    </citation>
    <scope>NUCLEOTIDE SEQUENCE [LARGE SCALE GENOMIC DNA]</scope>
    <source>
        <strain evidence="2 3">Bolton</strain>
    </source>
</reference>
<name>A0A553QFG3_9TELE</name>
<protein>
    <submittedName>
        <fullName evidence="2">Uncharacterized protein</fullName>
    </submittedName>
</protein>
<keyword evidence="3" id="KW-1185">Reference proteome</keyword>